<dbReference type="HOGENOM" id="CLU_118681_0_0_1"/>
<feature type="domain" description="DUF6593" evidence="1">
    <location>
        <begin position="49"/>
        <end position="164"/>
    </location>
</feature>
<dbReference type="Proteomes" id="UP000027265">
    <property type="component" value="Unassembled WGS sequence"/>
</dbReference>
<evidence type="ECO:0000313" key="2">
    <source>
        <dbReference type="EMBL" id="KDQ64744.1"/>
    </source>
</evidence>
<organism evidence="2 3">
    <name type="scientific">Jaapia argillacea MUCL 33604</name>
    <dbReference type="NCBI Taxonomy" id="933084"/>
    <lineage>
        <taxon>Eukaryota</taxon>
        <taxon>Fungi</taxon>
        <taxon>Dikarya</taxon>
        <taxon>Basidiomycota</taxon>
        <taxon>Agaricomycotina</taxon>
        <taxon>Agaricomycetes</taxon>
        <taxon>Agaricomycetidae</taxon>
        <taxon>Jaapiales</taxon>
        <taxon>Jaapiaceae</taxon>
        <taxon>Jaapia</taxon>
    </lineage>
</organism>
<evidence type="ECO:0000259" key="1">
    <source>
        <dbReference type="Pfam" id="PF20236"/>
    </source>
</evidence>
<dbReference type="EMBL" id="KL197709">
    <property type="protein sequence ID" value="KDQ64744.1"/>
    <property type="molecule type" value="Genomic_DNA"/>
</dbReference>
<evidence type="ECO:0000313" key="3">
    <source>
        <dbReference type="Proteomes" id="UP000027265"/>
    </source>
</evidence>
<gene>
    <name evidence="2" type="ORF">JAAARDRAFT_28384</name>
</gene>
<sequence>MTAPDIVLRFVYQPPGSNSDIRTFRVHHLQEGSENYFELYKFYHPITGMTSGSTTFHRKNRATLVWEPAGQIEWSSNSNAMIQFGIDEVSIRDLRRAKKSSSKSRRFKAGGSEYKWKVDDNGTDLFCVDSWGKVVATWSQEDLTLRVASQVEGILDRVVVTCLINLWIRQLGFW</sequence>
<dbReference type="Pfam" id="PF20236">
    <property type="entry name" value="DUF6593"/>
    <property type="match status" value="1"/>
</dbReference>
<protein>
    <recommendedName>
        <fullName evidence="1">DUF6593 domain-containing protein</fullName>
    </recommendedName>
</protein>
<name>A0A067QCP3_9AGAM</name>
<accession>A0A067QCP3</accession>
<keyword evidence="3" id="KW-1185">Reference proteome</keyword>
<dbReference type="OrthoDB" id="3132420at2759"/>
<dbReference type="InParanoid" id="A0A067QCP3"/>
<dbReference type="InterPro" id="IPR046528">
    <property type="entry name" value="DUF6593"/>
</dbReference>
<reference evidence="3" key="1">
    <citation type="journal article" date="2014" name="Proc. Natl. Acad. Sci. U.S.A.">
        <title>Extensive sampling of basidiomycete genomes demonstrates inadequacy of the white-rot/brown-rot paradigm for wood decay fungi.</title>
        <authorList>
            <person name="Riley R."/>
            <person name="Salamov A.A."/>
            <person name="Brown D.W."/>
            <person name="Nagy L.G."/>
            <person name="Floudas D."/>
            <person name="Held B.W."/>
            <person name="Levasseur A."/>
            <person name="Lombard V."/>
            <person name="Morin E."/>
            <person name="Otillar R."/>
            <person name="Lindquist E.A."/>
            <person name="Sun H."/>
            <person name="LaButti K.M."/>
            <person name="Schmutz J."/>
            <person name="Jabbour D."/>
            <person name="Luo H."/>
            <person name="Baker S.E."/>
            <person name="Pisabarro A.G."/>
            <person name="Walton J.D."/>
            <person name="Blanchette R.A."/>
            <person name="Henrissat B."/>
            <person name="Martin F."/>
            <person name="Cullen D."/>
            <person name="Hibbett D.S."/>
            <person name="Grigoriev I.V."/>
        </authorList>
    </citation>
    <scope>NUCLEOTIDE SEQUENCE [LARGE SCALE GENOMIC DNA]</scope>
    <source>
        <strain evidence="3">MUCL 33604</strain>
    </source>
</reference>
<dbReference type="AlphaFoldDB" id="A0A067QCP3"/>
<proteinExistence type="predicted"/>